<proteinExistence type="predicted"/>
<comment type="caution">
    <text evidence="2">The sequence shown here is derived from an EMBL/GenBank/DDBJ whole genome shotgun (WGS) entry which is preliminary data.</text>
</comment>
<accession>A0AAD5YAX6</accession>
<evidence type="ECO:0000313" key="2">
    <source>
        <dbReference type="EMBL" id="KAJ3476026.1"/>
    </source>
</evidence>
<dbReference type="Gene3D" id="3.80.10.10">
    <property type="entry name" value="Ribonuclease Inhibitor"/>
    <property type="match status" value="1"/>
</dbReference>
<dbReference type="Proteomes" id="UP001212997">
    <property type="component" value="Unassembled WGS sequence"/>
</dbReference>
<evidence type="ECO:0000256" key="1">
    <source>
        <dbReference type="SAM" id="MobiDB-lite"/>
    </source>
</evidence>
<dbReference type="AlphaFoldDB" id="A0AAD5YAX6"/>
<dbReference type="EMBL" id="JANAWD010000763">
    <property type="protein sequence ID" value="KAJ3476026.1"/>
    <property type="molecule type" value="Genomic_DNA"/>
</dbReference>
<feature type="region of interest" description="Disordered" evidence="1">
    <location>
        <begin position="381"/>
        <end position="406"/>
    </location>
</feature>
<sequence>MSSICTCPDLGLLVRKLILDLRQRHEEWIYKLLRILHPLLLNLRELVYQELPILHPLFYVLSARFTVIEAIALVRQESLSFREIVRLLKGHTNLQVLRIIDCGWKSPGPFYPCQSSKLRDIHVERLSHPDCGGDILCWALAALDTPNPPTLRYLTCTGNVLLSVPDQIHLFNEFLRKHSKTLKTLGLTIAVNQLMPLNFTTLSFPSFTSCNALQDLAIDIPCNAESIFWYLKSLTHSLPPNTLRNTSLNFSEIGSRDLFHSYTRGRWKGLDRALTTPQFSKLAYLEIKWKPGTEKTQNPPEDLLYVYLPRLYKACYLWSGGRMNANIEMVLLEDAVESRTHDPWRRGQFKLSGLDNNGVDMDVDADAPAIIRRPYQPSSGYATKVLPRSDPLPETSKEQTRAQDWLDKPVRLRVPVVS</sequence>
<organism evidence="2 3">
    <name type="scientific">Meripilus lineatus</name>
    <dbReference type="NCBI Taxonomy" id="2056292"/>
    <lineage>
        <taxon>Eukaryota</taxon>
        <taxon>Fungi</taxon>
        <taxon>Dikarya</taxon>
        <taxon>Basidiomycota</taxon>
        <taxon>Agaricomycotina</taxon>
        <taxon>Agaricomycetes</taxon>
        <taxon>Polyporales</taxon>
        <taxon>Meripilaceae</taxon>
        <taxon>Meripilus</taxon>
    </lineage>
</organism>
<keyword evidence="3" id="KW-1185">Reference proteome</keyword>
<dbReference type="InterPro" id="IPR032675">
    <property type="entry name" value="LRR_dom_sf"/>
</dbReference>
<protein>
    <submittedName>
        <fullName evidence="2">Uncharacterized protein</fullName>
    </submittedName>
</protein>
<evidence type="ECO:0000313" key="3">
    <source>
        <dbReference type="Proteomes" id="UP001212997"/>
    </source>
</evidence>
<name>A0AAD5YAX6_9APHY</name>
<gene>
    <name evidence="2" type="ORF">NLI96_g11440</name>
</gene>
<feature type="compositionally biased region" description="Basic and acidic residues" evidence="1">
    <location>
        <begin position="395"/>
        <end position="406"/>
    </location>
</feature>
<reference evidence="2" key="1">
    <citation type="submission" date="2022-07" db="EMBL/GenBank/DDBJ databases">
        <title>Genome Sequence of Physisporinus lineatus.</title>
        <authorList>
            <person name="Buettner E."/>
        </authorList>
    </citation>
    <scope>NUCLEOTIDE SEQUENCE</scope>
    <source>
        <strain evidence="2">VT162</strain>
    </source>
</reference>